<sequence>MPEDGLKPDSMSSGCCQQLLRTLEPPGSRMDDWDGDQAPGYPPTDDARRRAAQLEMRHGQRLGGFARALGSNQRVVSSMCLLSSPGSSEVQVGFRGFMGSIVESTSTSDLGTGTDTGTGTGTGTESPYRLHFGSVGFHGVSNTLDLTNGG</sequence>
<dbReference type="AlphaFoldDB" id="A0A2T4B5P9"/>
<feature type="region of interest" description="Disordered" evidence="1">
    <location>
        <begin position="105"/>
        <end position="127"/>
    </location>
</feature>
<organism evidence="2 3">
    <name type="scientific">Trichoderma citrinoviride</name>
    <dbReference type="NCBI Taxonomy" id="58853"/>
    <lineage>
        <taxon>Eukaryota</taxon>
        <taxon>Fungi</taxon>
        <taxon>Dikarya</taxon>
        <taxon>Ascomycota</taxon>
        <taxon>Pezizomycotina</taxon>
        <taxon>Sordariomycetes</taxon>
        <taxon>Hypocreomycetidae</taxon>
        <taxon>Hypocreales</taxon>
        <taxon>Hypocreaceae</taxon>
        <taxon>Trichoderma</taxon>
    </lineage>
</organism>
<dbReference type="RefSeq" id="XP_024747940.1">
    <property type="nucleotide sequence ID" value="XM_024896031.1"/>
</dbReference>
<evidence type="ECO:0000256" key="1">
    <source>
        <dbReference type="SAM" id="MobiDB-lite"/>
    </source>
</evidence>
<dbReference type="EMBL" id="KZ680216">
    <property type="protein sequence ID" value="PTB64620.1"/>
    <property type="molecule type" value="Genomic_DNA"/>
</dbReference>
<feature type="region of interest" description="Disordered" evidence="1">
    <location>
        <begin position="23"/>
        <end position="47"/>
    </location>
</feature>
<proteinExistence type="predicted"/>
<reference evidence="3" key="1">
    <citation type="submission" date="2016-07" db="EMBL/GenBank/DDBJ databases">
        <title>Multiple horizontal gene transfer events from other fungi enriched the ability of initially mycotrophic Trichoderma (Ascomycota) to feed on dead plant biomass.</title>
        <authorList>
            <consortium name="DOE Joint Genome Institute"/>
            <person name="Atanasova L."/>
            <person name="Chenthamara K."/>
            <person name="Zhang J."/>
            <person name="Grujic M."/>
            <person name="Henrissat B."/>
            <person name="Kuo A."/>
            <person name="Aerts A."/>
            <person name="Salamov A."/>
            <person name="Lipzen A."/>
            <person name="Labutti K."/>
            <person name="Barry K."/>
            <person name="Miao Y."/>
            <person name="Rahimi M.J."/>
            <person name="Shen Q."/>
            <person name="Grigoriev I.V."/>
            <person name="Kubicek C.P."/>
            <person name="Druzhinina I.S."/>
        </authorList>
    </citation>
    <scope>NUCLEOTIDE SEQUENCE [LARGE SCALE GENOMIC DNA]</scope>
    <source>
        <strain evidence="3">TUCIM 6016</strain>
    </source>
</reference>
<dbReference type="Proteomes" id="UP000241546">
    <property type="component" value="Unassembled WGS sequence"/>
</dbReference>
<gene>
    <name evidence="2" type="ORF">BBK36DRAFT_1176845</name>
</gene>
<evidence type="ECO:0000313" key="2">
    <source>
        <dbReference type="EMBL" id="PTB64620.1"/>
    </source>
</evidence>
<accession>A0A2T4B5P9</accession>
<evidence type="ECO:0000313" key="3">
    <source>
        <dbReference type="Proteomes" id="UP000241546"/>
    </source>
</evidence>
<name>A0A2T4B5P9_9HYPO</name>
<keyword evidence="3" id="KW-1185">Reference proteome</keyword>
<dbReference type="GeneID" id="36604149"/>
<protein>
    <submittedName>
        <fullName evidence="2">Uncharacterized protein</fullName>
    </submittedName>
</protein>